<accession>A0A5D0NHU9</accession>
<evidence type="ECO:0000313" key="2">
    <source>
        <dbReference type="Proteomes" id="UP000323380"/>
    </source>
</evidence>
<dbReference type="Proteomes" id="UP000323380">
    <property type="component" value="Unassembled WGS sequence"/>
</dbReference>
<organism evidence="1 2">
    <name type="scientific">Actinomadura chibensis</name>
    <dbReference type="NCBI Taxonomy" id="392828"/>
    <lineage>
        <taxon>Bacteria</taxon>
        <taxon>Bacillati</taxon>
        <taxon>Actinomycetota</taxon>
        <taxon>Actinomycetes</taxon>
        <taxon>Streptosporangiales</taxon>
        <taxon>Thermomonosporaceae</taxon>
        <taxon>Actinomadura</taxon>
    </lineage>
</organism>
<dbReference type="STRING" id="1220554.GCA_001552135_06787"/>
<comment type="caution">
    <text evidence="1">The sequence shown here is derived from an EMBL/GenBank/DDBJ whole genome shotgun (WGS) entry which is preliminary data.</text>
</comment>
<dbReference type="RefSeq" id="WP_067901309.1">
    <property type="nucleotide sequence ID" value="NZ_VSFG01000005.1"/>
</dbReference>
<sequence>MTPWERPTLDRERLVRRLPPVEYHRSPDEQQLFDEASLPASLPLMLRLDQEAEYLLCREIAEEALGAVPDPDDLPG</sequence>
<evidence type="ECO:0000313" key="1">
    <source>
        <dbReference type="EMBL" id="TYB43952.1"/>
    </source>
</evidence>
<name>A0A5D0NHU9_9ACTN</name>
<proteinExistence type="predicted"/>
<reference evidence="1 2" key="1">
    <citation type="submission" date="2019-08" db="EMBL/GenBank/DDBJ databases">
        <title>Actinomadura sp. nov. CYP1-5 isolated from mountain soil.</title>
        <authorList>
            <person name="Songsumanus A."/>
            <person name="Kuncharoen N."/>
            <person name="Kudo T."/>
            <person name="Yuki M."/>
            <person name="Igarashi Y."/>
            <person name="Tanasupawat S."/>
        </authorList>
    </citation>
    <scope>NUCLEOTIDE SEQUENCE [LARGE SCALE GENOMIC DNA]</scope>
    <source>
        <strain evidence="1 2">JCM 14158</strain>
    </source>
</reference>
<keyword evidence="2" id="KW-1185">Reference proteome</keyword>
<dbReference type="EMBL" id="VSFG01000005">
    <property type="protein sequence ID" value="TYB43952.1"/>
    <property type="molecule type" value="Genomic_DNA"/>
</dbReference>
<gene>
    <name evidence="1" type="ORF">FXF69_23590</name>
</gene>
<dbReference type="AlphaFoldDB" id="A0A5D0NHU9"/>
<protein>
    <submittedName>
        <fullName evidence="1">Uncharacterized protein</fullName>
    </submittedName>
</protein>